<dbReference type="PANTHER" id="PTHR33362:SF4">
    <property type="entry name" value="2,3-DIKETO-L-GULONATE TRAP TRANSPORTER LARGE PERMEASE PROTEIN YIAN"/>
    <property type="match status" value="1"/>
</dbReference>
<dbReference type="InterPro" id="IPR004681">
    <property type="entry name" value="TRAP_DctM"/>
</dbReference>
<dbReference type="PIRSF" id="PIRSF006066">
    <property type="entry name" value="HI0050"/>
    <property type="match status" value="1"/>
</dbReference>
<protein>
    <recommendedName>
        <fullName evidence="7">TRAP transporter large permease protein</fullName>
    </recommendedName>
</protein>
<feature type="transmembrane region" description="Helical" evidence="7">
    <location>
        <begin position="6"/>
        <end position="33"/>
    </location>
</feature>
<dbReference type="PANTHER" id="PTHR33362">
    <property type="entry name" value="SIALIC ACID TRAP TRANSPORTER PERMEASE PROTEIN SIAT-RELATED"/>
    <property type="match status" value="1"/>
</dbReference>
<comment type="function">
    <text evidence="7">Part of the tripartite ATP-independent periplasmic (TRAP) transport system.</text>
</comment>
<dbReference type="Proteomes" id="UP001301140">
    <property type="component" value="Unassembled WGS sequence"/>
</dbReference>
<keyword evidence="6 7" id="KW-0472">Membrane</keyword>
<keyword evidence="7" id="KW-0813">Transport</keyword>
<evidence type="ECO:0000256" key="4">
    <source>
        <dbReference type="ARBA" id="ARBA00022692"/>
    </source>
</evidence>
<keyword evidence="2" id="KW-1003">Cell membrane</keyword>
<evidence type="ECO:0000256" key="2">
    <source>
        <dbReference type="ARBA" id="ARBA00022475"/>
    </source>
</evidence>
<dbReference type="RefSeq" id="WP_327788271.1">
    <property type="nucleotide sequence ID" value="NZ_JARGEQ010000047.1"/>
</dbReference>
<feature type="transmembrane region" description="Helical" evidence="7">
    <location>
        <begin position="213"/>
        <end position="235"/>
    </location>
</feature>
<evidence type="ECO:0000313" key="10">
    <source>
        <dbReference type="Proteomes" id="UP001301140"/>
    </source>
</evidence>
<organism evidence="9 10">
    <name type="scientific">Marinimicrococcus flavescens</name>
    <dbReference type="NCBI Taxonomy" id="3031815"/>
    <lineage>
        <taxon>Bacteria</taxon>
        <taxon>Pseudomonadati</taxon>
        <taxon>Pseudomonadota</taxon>
        <taxon>Alphaproteobacteria</taxon>
        <taxon>Geminicoccales</taxon>
        <taxon>Geminicoccaceae</taxon>
        <taxon>Marinimicrococcus</taxon>
    </lineage>
</organism>
<keyword evidence="3 7" id="KW-0997">Cell inner membrane</keyword>
<feature type="transmembrane region" description="Helical" evidence="7">
    <location>
        <begin position="93"/>
        <end position="112"/>
    </location>
</feature>
<keyword evidence="5 7" id="KW-1133">Transmembrane helix</keyword>
<accession>A0AAP3UYN6</accession>
<feature type="transmembrane region" description="Helical" evidence="7">
    <location>
        <begin position="357"/>
        <end position="380"/>
    </location>
</feature>
<sequence length="427" mass="45045">MTWLPLAAMFVLFAINVPVAFAMAIAALSFFLLGAGPPIGIYVQKIVSVTESFPLLAVPFFILAGSIMNHAGITRRLMALADALVGHWRGGLAQANIVLATLMGGLSASANADAAMQAKMLGPEMVRRGYAPGFVAAVTAGAAVVTPIIPPGIGLIVYGFLADVSIGRLFIGGVVPGIMLCVALMLTTRLIAGRRGYKAVRDRFVSGQELGKAFREAAWSLTIPVFILVGIRFGVFTPTEAGAMTVLYAIVVGAFAHGELRLASAWPIMLETLLATSTVMLIICAASAFGFYMAWERIPPALAKGLVALTEQPWMMLLLINLLLVAVGMLLEGTAALILLAPILVPAVVKLGIDPVHFGLVMVVNLTIGGVTPPVGTLMYTTTAIMRVRMEDFSREILPLLLAMVAVLLLITFFPALVLFLPGAMMG</sequence>
<evidence type="ECO:0000256" key="5">
    <source>
        <dbReference type="ARBA" id="ARBA00022989"/>
    </source>
</evidence>
<evidence type="ECO:0000313" key="9">
    <source>
        <dbReference type="EMBL" id="MDF1585850.1"/>
    </source>
</evidence>
<feature type="transmembrane region" description="Helical" evidence="7">
    <location>
        <begin position="241"/>
        <end position="260"/>
    </location>
</feature>
<feature type="transmembrane region" description="Helical" evidence="7">
    <location>
        <begin position="400"/>
        <end position="421"/>
    </location>
</feature>
<keyword evidence="10" id="KW-1185">Reference proteome</keyword>
<dbReference type="GO" id="GO:0022857">
    <property type="term" value="F:transmembrane transporter activity"/>
    <property type="evidence" value="ECO:0007669"/>
    <property type="project" value="UniProtKB-UniRule"/>
</dbReference>
<dbReference type="Pfam" id="PF06808">
    <property type="entry name" value="DctM"/>
    <property type="match status" value="1"/>
</dbReference>
<evidence type="ECO:0000256" key="1">
    <source>
        <dbReference type="ARBA" id="ARBA00004429"/>
    </source>
</evidence>
<gene>
    <name evidence="9" type="ORF">PZ740_05565</name>
</gene>
<name>A0AAP3UYN6_9PROT</name>
<evidence type="ECO:0000256" key="6">
    <source>
        <dbReference type="ARBA" id="ARBA00023136"/>
    </source>
</evidence>
<feature type="transmembrane region" description="Helical" evidence="7">
    <location>
        <begin position="272"/>
        <end position="295"/>
    </location>
</feature>
<proteinExistence type="inferred from homology"/>
<comment type="similarity">
    <text evidence="7">Belongs to the TRAP transporter large permease family.</text>
</comment>
<feature type="transmembrane region" description="Helical" evidence="7">
    <location>
        <begin position="166"/>
        <end position="192"/>
    </location>
</feature>
<reference evidence="9 10" key="1">
    <citation type="submission" date="2023-03" db="EMBL/GenBank/DDBJ databases">
        <title>YIM 152171 draft genome.</title>
        <authorList>
            <person name="Yang Z."/>
        </authorList>
    </citation>
    <scope>NUCLEOTIDE SEQUENCE [LARGE SCALE GENOMIC DNA]</scope>
    <source>
        <strain evidence="9 10">YIM 152171</strain>
    </source>
</reference>
<feature type="domain" description="TRAP C4-dicarboxylate transport system permease DctM subunit" evidence="8">
    <location>
        <begin position="6"/>
        <end position="417"/>
    </location>
</feature>
<feature type="transmembrane region" description="Helical" evidence="7">
    <location>
        <begin position="133"/>
        <end position="160"/>
    </location>
</feature>
<dbReference type="EMBL" id="JARGEQ010000047">
    <property type="protein sequence ID" value="MDF1585850.1"/>
    <property type="molecule type" value="Genomic_DNA"/>
</dbReference>
<evidence type="ECO:0000259" key="8">
    <source>
        <dbReference type="Pfam" id="PF06808"/>
    </source>
</evidence>
<evidence type="ECO:0000256" key="3">
    <source>
        <dbReference type="ARBA" id="ARBA00022519"/>
    </source>
</evidence>
<dbReference type="GO" id="GO:0005886">
    <property type="term" value="C:plasma membrane"/>
    <property type="evidence" value="ECO:0007669"/>
    <property type="project" value="UniProtKB-SubCell"/>
</dbReference>
<feature type="transmembrane region" description="Helical" evidence="7">
    <location>
        <begin position="53"/>
        <end position="73"/>
    </location>
</feature>
<dbReference type="NCBIfam" id="TIGR00786">
    <property type="entry name" value="dctM"/>
    <property type="match status" value="1"/>
</dbReference>
<comment type="subcellular location">
    <subcellularLocation>
        <location evidence="1 7">Cell inner membrane</location>
        <topology evidence="1 7">Multi-pass membrane protein</topology>
    </subcellularLocation>
</comment>
<keyword evidence="4 7" id="KW-0812">Transmembrane</keyword>
<comment type="subunit">
    <text evidence="7">The complex comprises the extracytoplasmic solute receptor protein and the two transmembrane proteins.</text>
</comment>
<feature type="transmembrane region" description="Helical" evidence="7">
    <location>
        <begin position="315"/>
        <end position="345"/>
    </location>
</feature>
<comment type="caution">
    <text evidence="9">The sequence shown here is derived from an EMBL/GenBank/DDBJ whole genome shotgun (WGS) entry which is preliminary data.</text>
</comment>
<dbReference type="AlphaFoldDB" id="A0AAP3UYN6"/>
<dbReference type="InterPro" id="IPR010656">
    <property type="entry name" value="DctM"/>
</dbReference>
<evidence type="ECO:0000256" key="7">
    <source>
        <dbReference type="RuleBase" id="RU369079"/>
    </source>
</evidence>